<evidence type="ECO:0008006" key="4">
    <source>
        <dbReference type="Google" id="ProtNLM"/>
    </source>
</evidence>
<evidence type="ECO:0000313" key="2">
    <source>
        <dbReference type="EMBL" id="KAJ7342405.1"/>
    </source>
</evidence>
<protein>
    <recommendedName>
        <fullName evidence="4">Zn(2)-C6 fungal-type domain-containing protein</fullName>
    </recommendedName>
</protein>
<reference evidence="2" key="1">
    <citation type="submission" date="2023-03" db="EMBL/GenBank/DDBJ databases">
        <title>Massive genome expansion in bonnet fungi (Mycena s.s.) driven by repeated elements and novel gene families across ecological guilds.</title>
        <authorList>
            <consortium name="Lawrence Berkeley National Laboratory"/>
            <person name="Harder C.B."/>
            <person name="Miyauchi S."/>
            <person name="Viragh M."/>
            <person name="Kuo A."/>
            <person name="Thoen E."/>
            <person name="Andreopoulos B."/>
            <person name="Lu D."/>
            <person name="Skrede I."/>
            <person name="Drula E."/>
            <person name="Henrissat B."/>
            <person name="Morin E."/>
            <person name="Kohler A."/>
            <person name="Barry K."/>
            <person name="LaButti K."/>
            <person name="Morin E."/>
            <person name="Salamov A."/>
            <person name="Lipzen A."/>
            <person name="Mereny Z."/>
            <person name="Hegedus B."/>
            <person name="Baldrian P."/>
            <person name="Stursova M."/>
            <person name="Weitz H."/>
            <person name="Taylor A."/>
            <person name="Grigoriev I.V."/>
            <person name="Nagy L.G."/>
            <person name="Martin F."/>
            <person name="Kauserud H."/>
        </authorList>
    </citation>
    <scope>NUCLEOTIDE SEQUENCE</scope>
    <source>
        <strain evidence="2">CBHHK002</strain>
    </source>
</reference>
<dbReference type="AlphaFoldDB" id="A0AAD6ZVE3"/>
<name>A0AAD6ZVE3_9AGAR</name>
<feature type="region of interest" description="Disordered" evidence="1">
    <location>
        <begin position="22"/>
        <end position="104"/>
    </location>
</feature>
<proteinExistence type="predicted"/>
<evidence type="ECO:0000256" key="1">
    <source>
        <dbReference type="SAM" id="MobiDB-lite"/>
    </source>
</evidence>
<feature type="compositionally biased region" description="Basic and acidic residues" evidence="1">
    <location>
        <begin position="33"/>
        <end position="60"/>
    </location>
</feature>
<evidence type="ECO:0000313" key="3">
    <source>
        <dbReference type="Proteomes" id="UP001218218"/>
    </source>
</evidence>
<sequence length="236" mass="26352">MPQLANKSEAEYLDRLCAMSANNTENLEIDDGEDRKEAERKAAKDWKVEEKRKKKEKEAAAKLASQALGSGGKTKGKAKATRKASDIDEDEEDETPAEKKAKRDPCQRCTKLNIPCADPDPSESRSRACEACCKSKVRCVRESPDSDGRNVYGAVQELTDLVDGNFEDVYNSQHKIKGTLHDILQCEIIQLQLDFGHHGETEATRILDAWKKRRVDWAAADKAQQDKGEGSSKKKD</sequence>
<dbReference type="EMBL" id="JARIHO010000025">
    <property type="protein sequence ID" value="KAJ7342405.1"/>
    <property type="molecule type" value="Genomic_DNA"/>
</dbReference>
<accession>A0AAD6ZVE3</accession>
<keyword evidence="3" id="KW-1185">Reference proteome</keyword>
<comment type="caution">
    <text evidence="2">The sequence shown here is derived from an EMBL/GenBank/DDBJ whole genome shotgun (WGS) entry which is preliminary data.</text>
</comment>
<organism evidence="2 3">
    <name type="scientific">Mycena albidolilacea</name>
    <dbReference type="NCBI Taxonomy" id="1033008"/>
    <lineage>
        <taxon>Eukaryota</taxon>
        <taxon>Fungi</taxon>
        <taxon>Dikarya</taxon>
        <taxon>Basidiomycota</taxon>
        <taxon>Agaricomycotina</taxon>
        <taxon>Agaricomycetes</taxon>
        <taxon>Agaricomycetidae</taxon>
        <taxon>Agaricales</taxon>
        <taxon>Marasmiineae</taxon>
        <taxon>Mycenaceae</taxon>
        <taxon>Mycena</taxon>
    </lineage>
</organism>
<gene>
    <name evidence="2" type="ORF">DFH08DRAFT_963159</name>
</gene>
<dbReference type="Proteomes" id="UP001218218">
    <property type="component" value="Unassembled WGS sequence"/>
</dbReference>